<dbReference type="KEGG" id="gcr:GcLGCM259_2267"/>
<reference evidence="5 6" key="1">
    <citation type="submission" date="2018-12" db="EMBL/GenBank/DDBJ databases">
        <title>Complete Genome Sequence of Glutamicibacter creatinolyticus strain LGCM259,isolated from an abscess of a 12-year-old mare in Italy.</title>
        <authorList>
            <person name="Santos R.G."/>
            <person name="Silva A.L."/>
            <person name="Seyffert N."/>
            <person name="Castro T.L.P."/>
            <person name="Attili A.R."/>
            <person name="Rifici C."/>
            <person name="Mazzullo G."/>
            <person name="Brenig B."/>
            <person name="Venanzi F."/>
            <person name="Azevedo V."/>
        </authorList>
    </citation>
    <scope>NUCLEOTIDE SEQUENCE [LARGE SCALE GENOMIC DNA]</scope>
    <source>
        <strain evidence="5 6">LGCM 259</strain>
    </source>
</reference>
<keyword evidence="2" id="KW-0238">DNA-binding</keyword>
<accession>A0A5B7WV38</accession>
<name>A0A5B7WV38_9MICC</name>
<dbReference type="AlphaFoldDB" id="A0A5B7WV38"/>
<dbReference type="Proteomes" id="UP000307000">
    <property type="component" value="Chromosome"/>
</dbReference>
<keyword evidence="5" id="KW-0378">Hydrolase</keyword>
<evidence type="ECO:0000313" key="5">
    <source>
        <dbReference type="EMBL" id="QCY47976.1"/>
    </source>
</evidence>
<dbReference type="InterPro" id="IPR000835">
    <property type="entry name" value="HTH_MarR-typ"/>
</dbReference>
<dbReference type="PANTHER" id="PTHR42756:SF1">
    <property type="entry name" value="TRANSCRIPTIONAL REPRESSOR OF EMRAB OPERON"/>
    <property type="match status" value="1"/>
</dbReference>
<proteinExistence type="predicted"/>
<dbReference type="RefSeq" id="WP_138176764.1">
    <property type="nucleotide sequence ID" value="NZ_CP034412.1"/>
</dbReference>
<dbReference type="SMART" id="SM00347">
    <property type="entry name" value="HTH_MARR"/>
    <property type="match status" value="1"/>
</dbReference>
<evidence type="ECO:0000256" key="1">
    <source>
        <dbReference type="ARBA" id="ARBA00023015"/>
    </source>
</evidence>
<dbReference type="Gene3D" id="1.10.10.10">
    <property type="entry name" value="Winged helix-like DNA-binding domain superfamily/Winged helix DNA-binding domain"/>
    <property type="match status" value="1"/>
</dbReference>
<dbReference type="PROSITE" id="PS50995">
    <property type="entry name" value="HTH_MARR_2"/>
    <property type="match status" value="1"/>
</dbReference>
<keyword evidence="3" id="KW-0804">Transcription</keyword>
<dbReference type="GO" id="GO:0004386">
    <property type="term" value="F:helicase activity"/>
    <property type="evidence" value="ECO:0007669"/>
    <property type="project" value="UniProtKB-KW"/>
</dbReference>
<evidence type="ECO:0000313" key="6">
    <source>
        <dbReference type="Proteomes" id="UP000307000"/>
    </source>
</evidence>
<keyword evidence="5" id="KW-0067">ATP-binding</keyword>
<keyword evidence="5" id="KW-0347">Helicase</keyword>
<gene>
    <name evidence="5" type="ORF">GcLGCM259_2267</name>
</gene>
<dbReference type="EMBL" id="CP034412">
    <property type="protein sequence ID" value="QCY47976.1"/>
    <property type="molecule type" value="Genomic_DNA"/>
</dbReference>
<evidence type="ECO:0000256" key="2">
    <source>
        <dbReference type="ARBA" id="ARBA00023125"/>
    </source>
</evidence>
<dbReference type="GO" id="GO:0003677">
    <property type="term" value="F:DNA binding"/>
    <property type="evidence" value="ECO:0007669"/>
    <property type="project" value="UniProtKB-KW"/>
</dbReference>
<organism evidence="5 6">
    <name type="scientific">Glutamicibacter creatinolyticus</name>
    <dbReference type="NCBI Taxonomy" id="162496"/>
    <lineage>
        <taxon>Bacteria</taxon>
        <taxon>Bacillati</taxon>
        <taxon>Actinomycetota</taxon>
        <taxon>Actinomycetes</taxon>
        <taxon>Micrococcales</taxon>
        <taxon>Micrococcaceae</taxon>
        <taxon>Glutamicibacter</taxon>
    </lineage>
</organism>
<keyword evidence="5" id="KW-0547">Nucleotide-binding</keyword>
<evidence type="ECO:0000256" key="3">
    <source>
        <dbReference type="ARBA" id="ARBA00023163"/>
    </source>
</evidence>
<dbReference type="GO" id="GO:0003700">
    <property type="term" value="F:DNA-binding transcription factor activity"/>
    <property type="evidence" value="ECO:0007669"/>
    <property type="project" value="InterPro"/>
</dbReference>
<keyword evidence="1" id="KW-0805">Transcription regulation</keyword>
<dbReference type="Pfam" id="PF12802">
    <property type="entry name" value="MarR_2"/>
    <property type="match status" value="1"/>
</dbReference>
<keyword evidence="6" id="KW-1185">Reference proteome</keyword>
<dbReference type="PRINTS" id="PR00598">
    <property type="entry name" value="HTHMARR"/>
</dbReference>
<dbReference type="InterPro" id="IPR036388">
    <property type="entry name" value="WH-like_DNA-bd_sf"/>
</dbReference>
<protein>
    <submittedName>
        <fullName evidence="5">Superfamily II DNA/RNA helicase</fullName>
    </submittedName>
</protein>
<dbReference type="InterPro" id="IPR036390">
    <property type="entry name" value="WH_DNA-bd_sf"/>
</dbReference>
<evidence type="ECO:0000259" key="4">
    <source>
        <dbReference type="PROSITE" id="PS50995"/>
    </source>
</evidence>
<dbReference type="SUPFAM" id="SSF46785">
    <property type="entry name" value="Winged helix' DNA-binding domain"/>
    <property type="match status" value="1"/>
</dbReference>
<dbReference type="PANTHER" id="PTHR42756">
    <property type="entry name" value="TRANSCRIPTIONAL REGULATOR, MARR"/>
    <property type="match status" value="1"/>
</dbReference>
<sequence length="161" mass="18145">MDPTPSYELVLQLQQFAQASDRYVESTASAHSSHRTDMNALGVIMRYQRAGSLPSPRDLSRELQLSAPATTAMLDRLERLGYIERRRTDADRRVIRIAMTELAQSSGQEMFAPLARKLHQVIQGYPSEQVELITQFLREATAGVDEVREATASQIPTRKRA</sequence>
<feature type="domain" description="HTH marR-type" evidence="4">
    <location>
        <begin position="6"/>
        <end position="142"/>
    </location>
</feature>